<accession>H0QK31</accession>
<organism evidence="2 3">
    <name type="scientific">Arthrobacter globiformis (strain ATCC 8010 / DSM 20124 / JCM 1332 / NBRC 12137 / NCIMB 8907 / NRRL B-2979 / 168)</name>
    <dbReference type="NCBI Taxonomy" id="1077972"/>
    <lineage>
        <taxon>Bacteria</taxon>
        <taxon>Bacillati</taxon>
        <taxon>Actinomycetota</taxon>
        <taxon>Actinomycetes</taxon>
        <taxon>Micrococcales</taxon>
        <taxon>Micrococcaceae</taxon>
        <taxon>Arthrobacter</taxon>
    </lineage>
</organism>
<evidence type="ECO:0000313" key="2">
    <source>
        <dbReference type="EMBL" id="GAB13271.1"/>
    </source>
</evidence>
<reference evidence="2 3" key="1">
    <citation type="submission" date="2011-12" db="EMBL/GenBank/DDBJ databases">
        <title>Whole genome shotgun sequence of Arthrobacter globiformis NBRC 12137.</title>
        <authorList>
            <person name="Miyazawa S."/>
            <person name="Hosoyama A."/>
            <person name="Tsuchikane K."/>
            <person name="Katsumata H."/>
            <person name="Yamazaki S."/>
            <person name="Fujita N."/>
        </authorList>
    </citation>
    <scope>NUCLEOTIDE SEQUENCE [LARGE SCALE GENOMIC DNA]</scope>
    <source>
        <strain evidence="2 3">NBRC 12137</strain>
    </source>
</reference>
<proteinExistence type="predicted"/>
<keyword evidence="3" id="KW-1185">Reference proteome</keyword>
<dbReference type="AlphaFoldDB" id="H0QK31"/>
<dbReference type="RefSeq" id="WP_003800352.1">
    <property type="nucleotide sequence ID" value="NZ_BAEG01000037.1"/>
</dbReference>
<feature type="domain" description="Mycothiol-dependent maleylpyruvate isomerase metal-binding" evidence="1">
    <location>
        <begin position="10"/>
        <end position="121"/>
    </location>
</feature>
<name>H0QK31_ARTG1</name>
<dbReference type="Gene3D" id="1.20.120.450">
    <property type="entry name" value="dinb family like domain"/>
    <property type="match status" value="1"/>
</dbReference>
<dbReference type="InterPro" id="IPR034660">
    <property type="entry name" value="DinB/YfiT-like"/>
</dbReference>
<dbReference type="NCBIfam" id="TIGR03083">
    <property type="entry name" value="maleylpyruvate isomerase family mycothiol-dependent enzyme"/>
    <property type="match status" value="1"/>
</dbReference>
<dbReference type="SUPFAM" id="SSF109854">
    <property type="entry name" value="DinB/YfiT-like putative metalloenzymes"/>
    <property type="match status" value="1"/>
</dbReference>
<dbReference type="eggNOG" id="COG2318">
    <property type="taxonomic scope" value="Bacteria"/>
</dbReference>
<evidence type="ECO:0000313" key="3">
    <source>
        <dbReference type="Proteomes" id="UP000003828"/>
    </source>
</evidence>
<comment type="caution">
    <text evidence="2">The sequence shown here is derived from an EMBL/GenBank/DDBJ whole genome shotgun (WGS) entry which is preliminary data.</text>
</comment>
<dbReference type="InterPro" id="IPR017517">
    <property type="entry name" value="Maleyloyr_isom"/>
</dbReference>
<dbReference type="Proteomes" id="UP000003828">
    <property type="component" value="Unassembled WGS sequence"/>
</dbReference>
<sequence length="269" mass="29483">MSLQAVHALERLGDFVLDLAARLQDSDWDRASACQGWTVHDVLIHLTATLRETVDPGSLPSPVSGDIEATNDRQVEHFRSETPAQTVETYRSLLPVALSNLRQMQTPATRDFLVDFDNAGKYPAHLVADSLVFDHYCHLRHDLVEPRGPLDLPQLPPIKEFIEPSIAWLLAGLPQMSPPTLAEQLTAPVRIFLSGDGGGTWILRKSPSGAVTAEPTDKHEAAAATIISDADAFILWGTGRVGATETATLLAIRGNRELGRRVQQHIHVY</sequence>
<evidence type="ECO:0000259" key="1">
    <source>
        <dbReference type="Pfam" id="PF11716"/>
    </source>
</evidence>
<dbReference type="STRING" id="1077972.ARGLB_037_01220"/>
<gene>
    <name evidence="2" type="ORF">ARGLB_037_01220</name>
</gene>
<dbReference type="EMBL" id="BAEG01000037">
    <property type="protein sequence ID" value="GAB13271.1"/>
    <property type="molecule type" value="Genomic_DNA"/>
</dbReference>
<dbReference type="InterPro" id="IPR024344">
    <property type="entry name" value="MDMPI_metal-binding"/>
</dbReference>
<dbReference type="Pfam" id="PF11716">
    <property type="entry name" value="MDMPI_N"/>
    <property type="match status" value="1"/>
</dbReference>
<dbReference type="GO" id="GO:0046872">
    <property type="term" value="F:metal ion binding"/>
    <property type="evidence" value="ECO:0007669"/>
    <property type="project" value="InterPro"/>
</dbReference>
<dbReference type="OrthoDB" id="5185819at2"/>
<protein>
    <recommendedName>
        <fullName evidence="1">Mycothiol-dependent maleylpyruvate isomerase metal-binding domain-containing protein</fullName>
    </recommendedName>
</protein>